<dbReference type="Gene3D" id="3.60.15.10">
    <property type="entry name" value="Ribonuclease Z/Hydroxyacylglutathione hydrolase-like"/>
    <property type="match status" value="1"/>
</dbReference>
<dbReference type="EMBL" id="BAABJE010000017">
    <property type="protein sequence ID" value="GAA4802463.1"/>
    <property type="molecule type" value="Genomic_DNA"/>
</dbReference>
<evidence type="ECO:0000256" key="5">
    <source>
        <dbReference type="ARBA" id="ARBA00022833"/>
    </source>
</evidence>
<reference evidence="8" key="1">
    <citation type="journal article" date="2019" name="Int. J. Syst. Evol. Microbiol.">
        <title>The Global Catalogue of Microorganisms (GCM) 10K type strain sequencing project: providing services to taxonomists for standard genome sequencing and annotation.</title>
        <authorList>
            <consortium name="The Broad Institute Genomics Platform"/>
            <consortium name="The Broad Institute Genome Sequencing Center for Infectious Disease"/>
            <person name="Wu L."/>
            <person name="Ma J."/>
        </authorList>
    </citation>
    <scope>NUCLEOTIDE SEQUENCE [LARGE SCALE GENOMIC DNA]</scope>
    <source>
        <strain evidence="8">JCM 18204</strain>
    </source>
</reference>
<dbReference type="InterPro" id="IPR001279">
    <property type="entry name" value="Metallo-B-lactamas"/>
</dbReference>
<dbReference type="SUPFAM" id="SSF56281">
    <property type="entry name" value="Metallo-hydrolase/oxidoreductase"/>
    <property type="match status" value="1"/>
</dbReference>
<keyword evidence="4" id="KW-0378">Hydrolase</keyword>
<comment type="caution">
    <text evidence="7">The sequence shown here is derived from an EMBL/GenBank/DDBJ whole genome shotgun (WGS) entry which is preliminary data.</text>
</comment>
<evidence type="ECO:0000256" key="1">
    <source>
        <dbReference type="ARBA" id="ARBA00001947"/>
    </source>
</evidence>
<organism evidence="7 8">
    <name type="scientific">Lysobacter hankyongensis</name>
    <dbReference type="NCBI Taxonomy" id="1176535"/>
    <lineage>
        <taxon>Bacteria</taxon>
        <taxon>Pseudomonadati</taxon>
        <taxon>Pseudomonadota</taxon>
        <taxon>Gammaproteobacteria</taxon>
        <taxon>Lysobacterales</taxon>
        <taxon>Lysobacteraceae</taxon>
        <taxon>Lysobacter</taxon>
    </lineage>
</organism>
<dbReference type="PANTHER" id="PTHR42978">
    <property type="entry name" value="QUORUM-QUENCHING LACTONASE YTNP-RELATED-RELATED"/>
    <property type="match status" value="1"/>
</dbReference>
<evidence type="ECO:0000259" key="6">
    <source>
        <dbReference type="SMART" id="SM00849"/>
    </source>
</evidence>
<evidence type="ECO:0000313" key="7">
    <source>
        <dbReference type="EMBL" id="GAA4802463.1"/>
    </source>
</evidence>
<comment type="cofactor">
    <cofactor evidence="1">
        <name>Zn(2+)</name>
        <dbReference type="ChEBI" id="CHEBI:29105"/>
    </cofactor>
</comment>
<sequence>MSADRPFPRVRLHVLRVGHCRHPECVAISGGAWKFAEFPALVGLIRHPVAGAILFDTGYAEHFLRATSGFPEHLYRWATPVTLPPEECLQAQLARHGLALHDIAAVFASHLHGDHIAGLRDLPNAAIWCGDEALHHVRDTGRFRLLRRGYLPALLPDDFAQRHRSIEAHASRALPGRWSALGAGFDLIGDGSLYAVPLPGHARGHYGLLLRHEDDREWLMVGDAVWWRAEISEPRAPAWPTRLLVDSPGAHVVTRLRLHRIFDAARRHGDDGIAMLPSHCEASYRALPSSMRDDARADIGSGSAA</sequence>
<evidence type="ECO:0000256" key="2">
    <source>
        <dbReference type="ARBA" id="ARBA00007749"/>
    </source>
</evidence>
<protein>
    <submittedName>
        <fullName evidence="7">MBL fold metallo-hydrolase</fullName>
    </submittedName>
</protein>
<dbReference type="CDD" id="cd07730">
    <property type="entry name" value="metallo-hydrolase-like_MBL-fold"/>
    <property type="match status" value="1"/>
</dbReference>
<proteinExistence type="inferred from homology"/>
<feature type="domain" description="Metallo-beta-lactamase" evidence="6">
    <location>
        <begin position="39"/>
        <end position="279"/>
    </location>
</feature>
<evidence type="ECO:0000256" key="3">
    <source>
        <dbReference type="ARBA" id="ARBA00022723"/>
    </source>
</evidence>
<gene>
    <name evidence="7" type="ORF">GCM10023307_31460</name>
</gene>
<dbReference type="Proteomes" id="UP001499959">
    <property type="component" value="Unassembled WGS sequence"/>
</dbReference>
<keyword evidence="8" id="KW-1185">Reference proteome</keyword>
<dbReference type="InterPro" id="IPR036866">
    <property type="entry name" value="RibonucZ/Hydroxyglut_hydro"/>
</dbReference>
<dbReference type="PANTHER" id="PTHR42978:SF2">
    <property type="entry name" value="102 KBASES UNSTABLE REGION: FROM 1 TO 119443"/>
    <property type="match status" value="1"/>
</dbReference>
<comment type="similarity">
    <text evidence="2">Belongs to the metallo-beta-lactamase superfamily.</text>
</comment>
<name>A0ABP9C3G1_9GAMM</name>
<dbReference type="InterPro" id="IPR051013">
    <property type="entry name" value="MBL_superfamily_lactonases"/>
</dbReference>
<keyword evidence="3" id="KW-0479">Metal-binding</keyword>
<dbReference type="Pfam" id="PF00753">
    <property type="entry name" value="Lactamase_B"/>
    <property type="match status" value="1"/>
</dbReference>
<keyword evidence="5" id="KW-0862">Zinc</keyword>
<dbReference type="SMART" id="SM00849">
    <property type="entry name" value="Lactamase_B"/>
    <property type="match status" value="1"/>
</dbReference>
<evidence type="ECO:0000256" key="4">
    <source>
        <dbReference type="ARBA" id="ARBA00022801"/>
    </source>
</evidence>
<evidence type="ECO:0000313" key="8">
    <source>
        <dbReference type="Proteomes" id="UP001499959"/>
    </source>
</evidence>
<accession>A0ABP9C3G1</accession>